<keyword evidence="1" id="KW-0812">Transmembrane</keyword>
<dbReference type="Proteomes" id="UP000002377">
    <property type="component" value="Chromosome"/>
</dbReference>
<keyword evidence="1" id="KW-0472">Membrane</keyword>
<reference evidence="2 3" key="1">
    <citation type="submission" date="2010-05" db="EMBL/GenBank/DDBJ databases">
        <title>Complete sequence of Thermincola sp. JR.</title>
        <authorList>
            <consortium name="US DOE Joint Genome Institute"/>
            <person name="Lucas S."/>
            <person name="Copeland A."/>
            <person name="Lapidus A."/>
            <person name="Cheng J.-F."/>
            <person name="Bruce D."/>
            <person name="Goodwin L."/>
            <person name="Pitluck S."/>
            <person name="Chertkov O."/>
            <person name="Detter J.C."/>
            <person name="Han C."/>
            <person name="Tapia R."/>
            <person name="Land M."/>
            <person name="Hauser L."/>
            <person name="Kyrpides N."/>
            <person name="Mikhailova N."/>
            <person name="Hazen T.C."/>
            <person name="Woyke T."/>
        </authorList>
    </citation>
    <scope>NUCLEOTIDE SEQUENCE [LARGE SCALE GENOMIC DNA]</scope>
    <source>
        <strain evidence="2 3">JR</strain>
    </source>
</reference>
<dbReference type="STRING" id="635013.TherJR_1513"/>
<dbReference type="EMBL" id="CP002028">
    <property type="protein sequence ID" value="ADG82366.1"/>
    <property type="molecule type" value="Genomic_DNA"/>
</dbReference>
<proteinExistence type="predicted"/>
<dbReference type="HOGENOM" id="CLU_1805254_0_0_9"/>
<gene>
    <name evidence="2" type="ordered locus">TherJR_1513</name>
</gene>
<dbReference type="AlphaFoldDB" id="D5XFE5"/>
<dbReference type="RefSeq" id="WP_013120381.1">
    <property type="nucleotide sequence ID" value="NC_014152.1"/>
</dbReference>
<keyword evidence="3" id="KW-1185">Reference proteome</keyword>
<protein>
    <submittedName>
        <fullName evidence="2">Uncharacterized protein</fullName>
    </submittedName>
</protein>
<evidence type="ECO:0000313" key="2">
    <source>
        <dbReference type="EMBL" id="ADG82366.1"/>
    </source>
</evidence>
<evidence type="ECO:0000313" key="3">
    <source>
        <dbReference type="Proteomes" id="UP000002377"/>
    </source>
</evidence>
<name>D5XFE5_THEPJ</name>
<feature type="transmembrane region" description="Helical" evidence="1">
    <location>
        <begin position="38"/>
        <end position="56"/>
    </location>
</feature>
<dbReference type="KEGG" id="tjr:TherJR_1513"/>
<sequence length="143" mass="16027" precursor="true">MNFSHLKLFVLVGGIVSVFIFIVALSSDVSLWASLSRGLLGGGIFAVITFCLTNIVRIMAFNNSNYGDGIQSSRPKLDLRIDDHGVLETNTMREKPENNVQESENELNFEPFQAKQIDPQVSRIVNNDPKRMAELIRKMGLEE</sequence>
<feature type="transmembrane region" description="Helical" evidence="1">
    <location>
        <begin position="7"/>
        <end position="26"/>
    </location>
</feature>
<organism evidence="2 3">
    <name type="scientific">Thermincola potens (strain JR)</name>
    <dbReference type="NCBI Taxonomy" id="635013"/>
    <lineage>
        <taxon>Bacteria</taxon>
        <taxon>Bacillati</taxon>
        <taxon>Bacillota</taxon>
        <taxon>Clostridia</taxon>
        <taxon>Eubacteriales</taxon>
        <taxon>Thermincolaceae</taxon>
        <taxon>Thermincola</taxon>
    </lineage>
</organism>
<accession>D5XFE5</accession>
<keyword evidence="1" id="KW-1133">Transmembrane helix</keyword>
<evidence type="ECO:0000256" key="1">
    <source>
        <dbReference type="SAM" id="Phobius"/>
    </source>
</evidence>